<dbReference type="InterPro" id="IPR002209">
    <property type="entry name" value="Fibroblast_GF_fam"/>
</dbReference>
<feature type="compositionally biased region" description="Basic residues" evidence="2">
    <location>
        <begin position="51"/>
        <end position="60"/>
    </location>
</feature>
<dbReference type="SUPFAM" id="SSF50353">
    <property type="entry name" value="Cytokine"/>
    <property type="match status" value="1"/>
</dbReference>
<evidence type="ECO:0000256" key="2">
    <source>
        <dbReference type="SAM" id="MobiDB-lite"/>
    </source>
</evidence>
<dbReference type="AlphaFoldDB" id="A0AAD9KHV5"/>
<reference evidence="3" key="1">
    <citation type="journal article" date="2023" name="Mol. Biol. Evol.">
        <title>Third-Generation Sequencing Reveals the Adaptive Role of the Epigenome in Three Deep-Sea Polychaetes.</title>
        <authorList>
            <person name="Perez M."/>
            <person name="Aroh O."/>
            <person name="Sun Y."/>
            <person name="Lan Y."/>
            <person name="Juniper S.K."/>
            <person name="Young C.R."/>
            <person name="Angers B."/>
            <person name="Qian P.Y."/>
        </authorList>
    </citation>
    <scope>NUCLEOTIDE SEQUENCE</scope>
    <source>
        <strain evidence="3">R07B-5</strain>
    </source>
</reference>
<feature type="region of interest" description="Disordered" evidence="2">
    <location>
        <begin position="245"/>
        <end position="269"/>
    </location>
</feature>
<gene>
    <name evidence="3" type="ORF">NP493_1015g00028</name>
</gene>
<feature type="region of interest" description="Disordered" evidence="2">
    <location>
        <begin position="179"/>
        <end position="224"/>
    </location>
</feature>
<accession>A0AAD9KHV5</accession>
<evidence type="ECO:0000256" key="1">
    <source>
        <dbReference type="ARBA" id="ARBA00007936"/>
    </source>
</evidence>
<organism evidence="3 4">
    <name type="scientific">Ridgeia piscesae</name>
    <name type="common">Tubeworm</name>
    <dbReference type="NCBI Taxonomy" id="27915"/>
    <lineage>
        <taxon>Eukaryota</taxon>
        <taxon>Metazoa</taxon>
        <taxon>Spiralia</taxon>
        <taxon>Lophotrochozoa</taxon>
        <taxon>Annelida</taxon>
        <taxon>Polychaeta</taxon>
        <taxon>Sedentaria</taxon>
        <taxon>Canalipalpata</taxon>
        <taxon>Sabellida</taxon>
        <taxon>Siboglinidae</taxon>
        <taxon>Ridgeia</taxon>
    </lineage>
</organism>
<protein>
    <submittedName>
        <fullName evidence="3">Uncharacterized protein</fullName>
    </submittedName>
</protein>
<dbReference type="InterPro" id="IPR008996">
    <property type="entry name" value="IL1/FGF"/>
</dbReference>
<dbReference type="Gene3D" id="2.80.10.50">
    <property type="match status" value="1"/>
</dbReference>
<keyword evidence="4" id="KW-1185">Reference proteome</keyword>
<proteinExistence type="inferred from homology"/>
<dbReference type="Pfam" id="PF00167">
    <property type="entry name" value="FGF"/>
    <property type="match status" value="1"/>
</dbReference>
<comment type="caution">
    <text evidence="3">The sequence shown here is derived from an EMBL/GenBank/DDBJ whole genome shotgun (WGS) entry which is preliminary data.</text>
</comment>
<dbReference type="Proteomes" id="UP001209878">
    <property type="component" value="Unassembled WGS sequence"/>
</dbReference>
<feature type="compositionally biased region" description="Basic residues" evidence="2">
    <location>
        <begin position="179"/>
        <end position="214"/>
    </location>
</feature>
<dbReference type="GO" id="GO:0008083">
    <property type="term" value="F:growth factor activity"/>
    <property type="evidence" value="ECO:0007669"/>
    <property type="project" value="InterPro"/>
</dbReference>
<feature type="region of interest" description="Disordered" evidence="2">
    <location>
        <begin position="26"/>
        <end position="85"/>
    </location>
</feature>
<sequence length="269" mass="32167">MSRRYFVTLSAALLAVEESTRCKNHQGLLHEDKDPIEGATHPGRRWDGANKRRLTRRPHSSRVDSPVATFPRSSERNKDATPATVSRSKECLRGWTWPRHEPDVDQNHRCNYLLFHHYIVRLLDCYRNPYWDCHNGKSKRCVFKEVHTPDDFTEFQSAANPQWYIGFRKNGTPLKGFKWQRRRKRKNRQRQRHRRLRHRQQTKKKETRARRQRRQTTQQQQQLRNRRCYQFIKTDFRYLEHAGGDDGGATASEWGPKGDFSQILKRGMT</sequence>
<dbReference type="EMBL" id="JAODUO010001013">
    <property type="protein sequence ID" value="KAK2171903.1"/>
    <property type="molecule type" value="Genomic_DNA"/>
</dbReference>
<evidence type="ECO:0000313" key="4">
    <source>
        <dbReference type="Proteomes" id="UP001209878"/>
    </source>
</evidence>
<name>A0AAD9KHV5_RIDPI</name>
<evidence type="ECO:0000313" key="3">
    <source>
        <dbReference type="EMBL" id="KAK2171903.1"/>
    </source>
</evidence>
<comment type="similarity">
    <text evidence="1">Belongs to the heparin-binding growth factors family.</text>
</comment>